<feature type="domain" description="Damage-control phosphatase ARMT1-like metal-binding" evidence="9">
    <location>
        <begin position="108"/>
        <end position="444"/>
    </location>
</feature>
<dbReference type="AlphaFoldDB" id="A0A4D9DCD1"/>
<dbReference type="Gene3D" id="1.20.930.60">
    <property type="match status" value="1"/>
</dbReference>
<evidence type="ECO:0000256" key="7">
    <source>
        <dbReference type="RuleBase" id="RU367030"/>
    </source>
</evidence>
<dbReference type="GO" id="GO:0006974">
    <property type="term" value="P:DNA damage response"/>
    <property type="evidence" value="ECO:0007669"/>
    <property type="project" value="TreeGrafter"/>
</dbReference>
<evidence type="ECO:0000256" key="4">
    <source>
        <dbReference type="ARBA" id="ARBA00022801"/>
    </source>
</evidence>
<gene>
    <name evidence="10" type="ORF">NSK_002407</name>
</gene>
<evidence type="ECO:0000256" key="1">
    <source>
        <dbReference type="ARBA" id="ARBA00001326"/>
    </source>
</evidence>
<dbReference type="InterPro" id="IPR002791">
    <property type="entry name" value="ARMT1-like_metal-bd"/>
</dbReference>
<dbReference type="GO" id="GO:0005634">
    <property type="term" value="C:nucleus"/>
    <property type="evidence" value="ECO:0007669"/>
    <property type="project" value="TreeGrafter"/>
</dbReference>
<reference evidence="10 11" key="1">
    <citation type="submission" date="2019-01" db="EMBL/GenBank/DDBJ databases">
        <title>Nuclear Genome Assembly of the Microalgal Biofuel strain Nannochloropsis salina CCMP1776.</title>
        <authorList>
            <person name="Hovde B."/>
        </authorList>
    </citation>
    <scope>NUCLEOTIDE SEQUENCE [LARGE SCALE GENOMIC DNA]</scope>
    <source>
        <strain evidence="10 11">CCMP1776</strain>
    </source>
</reference>
<evidence type="ECO:0000256" key="6">
    <source>
        <dbReference type="ARBA" id="ARBA00048809"/>
    </source>
</evidence>
<name>A0A4D9DCD1_9STRA</name>
<feature type="signal peptide" evidence="8">
    <location>
        <begin position="1"/>
        <end position="22"/>
    </location>
</feature>
<dbReference type="InterPro" id="IPR036075">
    <property type="entry name" value="ARMT-1-like_metal-bd_sf"/>
</dbReference>
<dbReference type="Proteomes" id="UP000355283">
    <property type="component" value="Unassembled WGS sequence"/>
</dbReference>
<dbReference type="SUPFAM" id="SSF111321">
    <property type="entry name" value="AF1104-like"/>
    <property type="match status" value="1"/>
</dbReference>
<comment type="function">
    <text evidence="7">Metal-dependent phosphatase that shows phosphatase activity against several substrates, including fructose-1-phosphate and fructose-6-phosphate. Its preference for fructose-1-phosphate, a strong glycating agent that causes DNA damage rather than a canonical yeast metabolite, suggests a damage-control function in hexose phosphate metabolism.</text>
</comment>
<dbReference type="GO" id="GO:0097023">
    <property type="term" value="F:fructose 6-phosphate aldolase activity"/>
    <property type="evidence" value="ECO:0007669"/>
    <property type="project" value="RHEA"/>
</dbReference>
<comment type="similarity">
    <text evidence="2 7">Belongs to the damage-control phosphatase family. Sugar phosphate phosphatase III subfamily.</text>
</comment>
<evidence type="ECO:0000256" key="3">
    <source>
        <dbReference type="ARBA" id="ARBA00022723"/>
    </source>
</evidence>
<dbReference type="Pfam" id="PF01937">
    <property type="entry name" value="ARMT1-like_dom"/>
    <property type="match status" value="1"/>
</dbReference>
<dbReference type="PANTHER" id="PTHR12260:SF6">
    <property type="entry name" value="DAMAGE-CONTROL PHOSPHATASE ARMT1"/>
    <property type="match status" value="1"/>
</dbReference>
<keyword evidence="4 7" id="KW-0378">Hydrolase</keyword>
<evidence type="ECO:0000256" key="5">
    <source>
        <dbReference type="ARBA" id="ARBA00023211"/>
    </source>
</evidence>
<keyword evidence="3 7" id="KW-0479">Metal-binding</keyword>
<dbReference type="PANTHER" id="PTHR12260">
    <property type="entry name" value="DAMAGE-CONTROL PHOSPHATASE ARMT1"/>
    <property type="match status" value="1"/>
</dbReference>
<dbReference type="InterPro" id="IPR039763">
    <property type="entry name" value="ARMT1"/>
</dbReference>
<protein>
    <recommendedName>
        <fullName evidence="7">Sugar phosphate phosphatase</fullName>
        <ecNumber evidence="7">3.1.3.-</ecNumber>
    </recommendedName>
</protein>
<sequence>MSWVRCVFWIAAVQHASSVASAFLGPSSTWSASLARSSTRFVVMAATTADTDLSPSAAKKPRAPLPPVILSNVPGTWAHDTMSRRIRDDILVRIYAENEEILASKPSIKSGLDHLKEELKTPQTSVLPPIQDDGGPDLAVWEGIMAPYAQSNWLDAPWLVTEFYFYRRIIQIFEYFRTSYDPFHHQKRLGLEGSLELTKELAARAEEVHKAGNPETALHFAVFASLWGNKMDLSLWPSQSDGAAANKAQTFANVLEASSVNLLADDFSTVLAHLRGAGASGRVDIVVDNAGFELVTDLLLADALLLHKLASQVVFHLKGHPTFVSDAMDKDVRDTVHYLASHQVVAARDRWSSYLQTGQWELRAHIYWAQPFPFWERPDEVTEDLSQSRLVFVKGDANYRRLLGDRDWPLSTPFADVASYFPSPVTALRTLKAELGCGIAEGEVERARRENPRDWMVTGTYGVVQFTDPDV</sequence>
<dbReference type="GO" id="GO:0046872">
    <property type="term" value="F:metal ion binding"/>
    <property type="evidence" value="ECO:0007669"/>
    <property type="project" value="UniProtKB-UniRule"/>
</dbReference>
<comment type="cofactor">
    <cofactor evidence="7">
        <name>Mn(2+)</name>
        <dbReference type="ChEBI" id="CHEBI:29035"/>
    </cofactor>
    <cofactor evidence="7">
        <name>Ni(2+)</name>
        <dbReference type="ChEBI" id="CHEBI:49786"/>
    </cofactor>
</comment>
<organism evidence="10 11">
    <name type="scientific">Nannochloropsis salina CCMP1776</name>
    <dbReference type="NCBI Taxonomy" id="1027361"/>
    <lineage>
        <taxon>Eukaryota</taxon>
        <taxon>Sar</taxon>
        <taxon>Stramenopiles</taxon>
        <taxon>Ochrophyta</taxon>
        <taxon>Eustigmatophyceae</taxon>
        <taxon>Eustigmatales</taxon>
        <taxon>Monodopsidaceae</taxon>
        <taxon>Microchloropsis</taxon>
        <taxon>Microchloropsis salina</taxon>
    </lineage>
</organism>
<accession>A0A4D9DCD1</accession>
<evidence type="ECO:0000256" key="2">
    <source>
        <dbReference type="ARBA" id="ARBA00009519"/>
    </source>
</evidence>
<evidence type="ECO:0000313" key="10">
    <source>
        <dbReference type="EMBL" id="TFJ86199.1"/>
    </source>
</evidence>
<dbReference type="EMBL" id="SDOX01000009">
    <property type="protein sequence ID" value="TFJ86199.1"/>
    <property type="molecule type" value="Genomic_DNA"/>
</dbReference>
<evidence type="ECO:0000256" key="8">
    <source>
        <dbReference type="SAM" id="SignalP"/>
    </source>
</evidence>
<dbReference type="Gene3D" id="3.40.50.10880">
    <property type="entry name" value="Uncharacterised protein PF01937, DUF89, domain 3"/>
    <property type="match status" value="1"/>
</dbReference>
<comment type="catalytic activity">
    <reaction evidence="1 7">
        <text>beta-D-fructose 1-phosphate + H2O = D-fructose + phosphate</text>
        <dbReference type="Rhea" id="RHEA:35603"/>
        <dbReference type="ChEBI" id="CHEBI:15377"/>
        <dbReference type="ChEBI" id="CHEBI:37721"/>
        <dbReference type="ChEBI" id="CHEBI:43474"/>
        <dbReference type="ChEBI" id="CHEBI:138881"/>
    </reaction>
</comment>
<comment type="domain">
    <text evidence="7">Subfamily III proteins have a conserved RTxK motif about 40-50 residues from the C-terminus; the threonine may be replaced by serine or cysteine.</text>
</comment>
<evidence type="ECO:0000259" key="9">
    <source>
        <dbReference type="Pfam" id="PF01937"/>
    </source>
</evidence>
<keyword evidence="11" id="KW-1185">Reference proteome</keyword>
<dbReference type="OrthoDB" id="541375at2759"/>
<keyword evidence="5 7" id="KW-0464">Manganese</keyword>
<proteinExistence type="inferred from homology"/>
<evidence type="ECO:0000313" key="11">
    <source>
        <dbReference type="Proteomes" id="UP000355283"/>
    </source>
</evidence>
<dbReference type="EC" id="3.1.3.-" evidence="7"/>
<dbReference type="GO" id="GO:0103026">
    <property type="term" value="F:fructose-1-phosphatase activity"/>
    <property type="evidence" value="ECO:0007669"/>
    <property type="project" value="RHEA"/>
</dbReference>
<comment type="catalytic activity">
    <reaction evidence="6 7">
        <text>beta-D-fructose 6-phosphate = dihydroxyacetone + D-glyceraldehyde 3-phosphate</text>
        <dbReference type="Rhea" id="RHEA:28002"/>
        <dbReference type="ChEBI" id="CHEBI:16016"/>
        <dbReference type="ChEBI" id="CHEBI:57634"/>
        <dbReference type="ChEBI" id="CHEBI:59776"/>
    </reaction>
</comment>
<feature type="chain" id="PRO_5020040402" description="Sugar phosphate phosphatase" evidence="8">
    <location>
        <begin position="23"/>
        <end position="471"/>
    </location>
</feature>
<comment type="caution">
    <text evidence="10">The sequence shown here is derived from an EMBL/GenBank/DDBJ whole genome shotgun (WGS) entry which is preliminary data.</text>
</comment>
<keyword evidence="8" id="KW-0732">Signal</keyword>